<feature type="compositionally biased region" description="Acidic residues" evidence="5">
    <location>
        <begin position="152"/>
        <end position="197"/>
    </location>
</feature>
<proteinExistence type="predicted"/>
<dbReference type="PROSITE" id="PS51257">
    <property type="entry name" value="PROKAR_LIPOPROTEIN"/>
    <property type="match status" value="1"/>
</dbReference>
<keyword evidence="4" id="KW-0186">Copper</keyword>
<organism evidence="7 8">
    <name type="scientific">Natronosalvus hydrolyticus</name>
    <dbReference type="NCBI Taxonomy" id="2979988"/>
    <lineage>
        <taxon>Archaea</taxon>
        <taxon>Methanobacteriati</taxon>
        <taxon>Methanobacteriota</taxon>
        <taxon>Stenosarchaea group</taxon>
        <taxon>Halobacteria</taxon>
        <taxon>Halobacteriales</taxon>
        <taxon>Natrialbaceae</taxon>
        <taxon>Natronosalvus</taxon>
    </lineage>
</organism>
<evidence type="ECO:0000256" key="2">
    <source>
        <dbReference type="ARBA" id="ARBA00022723"/>
    </source>
</evidence>
<dbReference type="PROSITE" id="PS00196">
    <property type="entry name" value="COPPER_BLUE"/>
    <property type="match status" value="1"/>
</dbReference>
<dbReference type="PROSITE" id="PS51318">
    <property type="entry name" value="TAT"/>
    <property type="match status" value="1"/>
</dbReference>
<protein>
    <submittedName>
        <fullName evidence="7">Plastocyanin/azurin family copper-binding protein</fullName>
    </submittedName>
</protein>
<dbReference type="InterPro" id="IPR000923">
    <property type="entry name" value="BlueCu_1"/>
</dbReference>
<reference evidence="7 8" key="1">
    <citation type="submission" date="2022-09" db="EMBL/GenBank/DDBJ databases">
        <title>Enrichment on poylsaccharides allowed isolation of novel metabolic and taxonomic groups of Haloarchaea.</title>
        <authorList>
            <person name="Sorokin D.Y."/>
            <person name="Elcheninov A.G."/>
            <person name="Khizhniak T.V."/>
            <person name="Kolganova T.V."/>
            <person name="Kublanov I.V."/>
        </authorList>
    </citation>
    <scope>NUCLEOTIDE SEQUENCE [LARGE SCALE GENOMIC DNA]</scope>
    <source>
        <strain evidence="7 8">AArc-curdl1</strain>
    </source>
</reference>
<dbReference type="EMBL" id="JAOPJZ010000002">
    <property type="protein sequence ID" value="MCU4751050.1"/>
    <property type="molecule type" value="Genomic_DNA"/>
</dbReference>
<evidence type="ECO:0000313" key="8">
    <source>
        <dbReference type="Proteomes" id="UP001321047"/>
    </source>
</evidence>
<dbReference type="InterPro" id="IPR028871">
    <property type="entry name" value="BlueCu_1_BS"/>
</dbReference>
<dbReference type="Gene3D" id="2.60.40.420">
    <property type="entry name" value="Cupredoxins - blue copper proteins"/>
    <property type="match status" value="2"/>
</dbReference>
<evidence type="ECO:0000313" key="7">
    <source>
        <dbReference type="EMBL" id="MCU4751050.1"/>
    </source>
</evidence>
<feature type="region of interest" description="Disordered" evidence="5">
    <location>
        <begin position="152"/>
        <end position="210"/>
    </location>
</feature>
<feature type="domain" description="Blue (type 1) copper" evidence="6">
    <location>
        <begin position="227"/>
        <end position="311"/>
    </location>
</feature>
<dbReference type="GO" id="GO:0009055">
    <property type="term" value="F:electron transfer activity"/>
    <property type="evidence" value="ECO:0007669"/>
    <property type="project" value="InterPro"/>
</dbReference>
<keyword evidence="1" id="KW-0813">Transport</keyword>
<dbReference type="InterPro" id="IPR052721">
    <property type="entry name" value="ET_Amicyanin"/>
</dbReference>
<dbReference type="Proteomes" id="UP001321047">
    <property type="component" value="Unassembled WGS sequence"/>
</dbReference>
<dbReference type="InterPro" id="IPR006311">
    <property type="entry name" value="TAT_signal"/>
</dbReference>
<dbReference type="AlphaFoldDB" id="A0AAP2Z6J7"/>
<keyword evidence="3" id="KW-0249">Electron transport</keyword>
<evidence type="ECO:0000256" key="3">
    <source>
        <dbReference type="ARBA" id="ARBA00022982"/>
    </source>
</evidence>
<evidence type="ECO:0000256" key="4">
    <source>
        <dbReference type="ARBA" id="ARBA00023008"/>
    </source>
</evidence>
<name>A0AAP2Z6J7_9EURY</name>
<dbReference type="SUPFAM" id="SSF49503">
    <property type="entry name" value="Cupredoxins"/>
    <property type="match status" value="2"/>
</dbReference>
<evidence type="ECO:0000256" key="1">
    <source>
        <dbReference type="ARBA" id="ARBA00022448"/>
    </source>
</evidence>
<evidence type="ECO:0000256" key="5">
    <source>
        <dbReference type="SAM" id="MobiDB-lite"/>
    </source>
</evidence>
<dbReference type="InterPro" id="IPR008972">
    <property type="entry name" value="Cupredoxin"/>
</dbReference>
<dbReference type="PANTHER" id="PTHR36507">
    <property type="entry name" value="BLL1555 PROTEIN"/>
    <property type="match status" value="1"/>
</dbReference>
<keyword evidence="8" id="KW-1185">Reference proteome</keyword>
<gene>
    <name evidence="7" type="ORF">OB919_03485</name>
</gene>
<sequence>MARTKSATRRRFIALSGGLGVATLAGCLAPAAEDDAAGATDSGASDEGDEVHEVLVGPDDEFVFTPGTAEPLEIEPGDTVRWLWESDTHNVVPTEIPAGSTWAGQQEIEDEGFEYEFTFEVEGHYHYVCEPHESSGMVADLLVGDVADDELAEEDGDGDADADGDEDTDGDADADGDEDTDGDADADDETGDDEAEAEFYTFDDPVDATGKDVVEIETRAGEDGTNEPNFLFEPHHVRVDVGATIRWTNTDGVFHTVTSTDDIDTRRGGGETFDSTISSEGDTFEWETTEAGDQPYYCSPHAGFMYGLLEIE</sequence>
<keyword evidence="2" id="KW-0479">Metal-binding</keyword>
<dbReference type="RefSeq" id="WP_342806442.1">
    <property type="nucleotide sequence ID" value="NZ_JAOPJZ010000002.1"/>
</dbReference>
<evidence type="ECO:0000259" key="6">
    <source>
        <dbReference type="Pfam" id="PF00127"/>
    </source>
</evidence>
<dbReference type="Pfam" id="PF00127">
    <property type="entry name" value="Copper-bind"/>
    <property type="match status" value="2"/>
</dbReference>
<dbReference type="GO" id="GO:0005507">
    <property type="term" value="F:copper ion binding"/>
    <property type="evidence" value="ECO:0007669"/>
    <property type="project" value="InterPro"/>
</dbReference>
<comment type="caution">
    <text evidence="7">The sequence shown here is derived from an EMBL/GenBank/DDBJ whole genome shotgun (WGS) entry which is preliminary data.</text>
</comment>
<feature type="domain" description="Blue (type 1) copper" evidence="6">
    <location>
        <begin position="60"/>
        <end position="143"/>
    </location>
</feature>
<dbReference type="PANTHER" id="PTHR36507:SF1">
    <property type="entry name" value="BLL1555 PROTEIN"/>
    <property type="match status" value="1"/>
</dbReference>
<accession>A0AAP2Z6J7</accession>